<evidence type="ECO:0000313" key="2">
    <source>
        <dbReference type="EMBL" id="SHO33622.1"/>
    </source>
</evidence>
<name>A0A1M7XVB9_9VIRU</name>
<dbReference type="Proteomes" id="UP000201465">
    <property type="component" value="Segment"/>
</dbReference>
<dbReference type="GeneID" id="30523545"/>
<reference evidence="2 3" key="1">
    <citation type="submission" date="2016-11" db="EMBL/GenBank/DDBJ databases">
        <authorList>
            <consortium name="Urmite Genomes"/>
        </authorList>
    </citation>
    <scope>NUCLEOTIDE SEQUENCE [LARGE SCALE GENOMIC DNA]</scope>
    <source>
        <strain evidence="2 3">A11</strain>
    </source>
</reference>
<keyword evidence="1" id="KW-1133">Transmembrane helix</keyword>
<evidence type="ECO:0000313" key="3">
    <source>
        <dbReference type="Proteomes" id="UP000201465"/>
    </source>
</evidence>
<dbReference type="OrthoDB" id="39028at10239"/>
<feature type="transmembrane region" description="Helical" evidence="1">
    <location>
        <begin position="7"/>
        <end position="25"/>
    </location>
</feature>
<gene>
    <name evidence="2" type="ORF">BQ3484_554</name>
</gene>
<keyword evidence="3" id="KW-1185">Reference proteome</keyword>
<dbReference type="KEGG" id="vg:30523545"/>
<proteinExistence type="predicted"/>
<evidence type="ECO:0000256" key="1">
    <source>
        <dbReference type="SAM" id="Phobius"/>
    </source>
</evidence>
<keyword evidence="1" id="KW-0812">Transmembrane</keyword>
<sequence>MSSLAETVSLILILFGTFSISVLWIDVFQRLGEKINWSENSLAGSFYLAAITTILFIIVILALEYYDVNIRVFLGEQGL</sequence>
<dbReference type="EMBL" id="LT671577">
    <property type="protein sequence ID" value="SHO33622.1"/>
    <property type="molecule type" value="Genomic_DNA"/>
</dbReference>
<organism evidence="2 3">
    <name type="scientific">Cedratvirus A11</name>
    <dbReference type="NCBI Taxonomy" id="1903266"/>
    <lineage>
        <taxon>Viruses</taxon>
        <taxon>Pithoviruses</taxon>
        <taxon>Orthocedratvirinae</taxon>
        <taxon>Alphacedratvirus</taxon>
        <taxon>Alphacedratvirus aljazairmassiliense</taxon>
    </lineage>
</organism>
<dbReference type="RefSeq" id="YP_009329494.1">
    <property type="nucleotide sequence ID" value="NC_032108.1"/>
</dbReference>
<accession>A0A1M7XVB9</accession>
<keyword evidence="1" id="KW-0472">Membrane</keyword>
<feature type="transmembrane region" description="Helical" evidence="1">
    <location>
        <begin position="45"/>
        <end position="66"/>
    </location>
</feature>
<protein>
    <submittedName>
        <fullName evidence="2">Uncharacterized protein</fullName>
    </submittedName>
</protein>